<dbReference type="EMBL" id="GG738934">
    <property type="protein sequence ID" value="EFC36237.1"/>
    <property type="molecule type" value="Genomic_DNA"/>
</dbReference>
<dbReference type="VEuPathDB" id="AmoebaDB:NAEGRDRAFT_76078"/>
<dbReference type="InParanoid" id="D2W3V4"/>
<dbReference type="PANTHER" id="PTHR24104">
    <property type="entry name" value="E3 UBIQUITIN-PROTEIN LIGASE NHLRC1-RELATED"/>
    <property type="match status" value="1"/>
</dbReference>
<dbReference type="Proteomes" id="UP000006671">
    <property type="component" value="Unassembled WGS sequence"/>
</dbReference>
<evidence type="ECO:0000256" key="2">
    <source>
        <dbReference type="SAM" id="MobiDB-lite"/>
    </source>
</evidence>
<dbReference type="SUPFAM" id="SSF63825">
    <property type="entry name" value="YWTD domain"/>
    <property type="match status" value="1"/>
</dbReference>
<dbReference type="GO" id="GO:0061630">
    <property type="term" value="F:ubiquitin protein ligase activity"/>
    <property type="evidence" value="ECO:0007669"/>
    <property type="project" value="TreeGrafter"/>
</dbReference>
<dbReference type="InterPro" id="IPR011042">
    <property type="entry name" value="6-blade_b-propeller_TolB-like"/>
</dbReference>
<accession>D2W3V4</accession>
<evidence type="ECO:0000313" key="3">
    <source>
        <dbReference type="EMBL" id="EFC36237.1"/>
    </source>
</evidence>
<proteinExistence type="predicted"/>
<dbReference type="Pfam" id="PF01436">
    <property type="entry name" value="NHL"/>
    <property type="match status" value="1"/>
</dbReference>
<keyword evidence="4" id="KW-1185">Reference proteome</keyword>
<dbReference type="RefSeq" id="XP_002668981.1">
    <property type="nucleotide sequence ID" value="XM_002668935.1"/>
</dbReference>
<protein>
    <submittedName>
        <fullName evidence="3">Predicted protein</fullName>
    </submittedName>
</protein>
<dbReference type="PANTHER" id="PTHR24104:SF25">
    <property type="entry name" value="PROTEIN LIN-41"/>
    <property type="match status" value="1"/>
</dbReference>
<sequence length="399" mass="44662">MTDEYANLSVSTTTTSEPHDLHSKTTSTSPMSPSSSPHSPSVVVTRHSFQSYHQLVKSFFTRGSDREQLLNPFDVTLFHKSSLGKLMLISDYSNHRVMICKAEDGAFVSEIHVKHPHGICVDEVKGELLATDCNDHLIKVFRIETGQYVRNIGKGCGTQNGQFNAPSAICLDLKNDCMFVSDYGNNRIQKFKYSTGEFIKSFGNTPNKHVITNEAVIVEENQSLKNKERTILDKPWGLSLDKIEASGIIHHVLYVCDTKNNCIRLFDSTNGNFIGNAISNAKTVTSHLSNATPFLKTPYAVIVDGNRLLISDSGNHCVKIFTKPRLTMADPNTLTILKEGYYVDSIGRHNYIYEEVPSFIQNIKEFPIEFSHNVGMALDSFKGELYVSDCSNHRIQIIK</sequence>
<dbReference type="InterPro" id="IPR050952">
    <property type="entry name" value="TRIM-NHL_E3_ligases"/>
</dbReference>
<reference evidence="3 4" key="1">
    <citation type="journal article" date="2010" name="Cell">
        <title>The genome of Naegleria gruberi illuminates early eukaryotic versatility.</title>
        <authorList>
            <person name="Fritz-Laylin L.K."/>
            <person name="Prochnik S.E."/>
            <person name="Ginger M.L."/>
            <person name="Dacks J.B."/>
            <person name="Carpenter M.L."/>
            <person name="Field M.C."/>
            <person name="Kuo A."/>
            <person name="Paredez A."/>
            <person name="Chapman J."/>
            <person name="Pham J."/>
            <person name="Shu S."/>
            <person name="Neupane R."/>
            <person name="Cipriano M."/>
            <person name="Mancuso J."/>
            <person name="Tu H."/>
            <person name="Salamov A."/>
            <person name="Lindquist E."/>
            <person name="Shapiro H."/>
            <person name="Lucas S."/>
            <person name="Grigoriev I.V."/>
            <person name="Cande W.Z."/>
            <person name="Fulton C."/>
            <person name="Rokhsar D.S."/>
            <person name="Dawson S.C."/>
        </authorList>
    </citation>
    <scope>NUCLEOTIDE SEQUENCE [LARGE SCALE GENOMIC DNA]</scope>
    <source>
        <strain evidence="3 4">NEG-M</strain>
    </source>
</reference>
<evidence type="ECO:0000313" key="4">
    <source>
        <dbReference type="Proteomes" id="UP000006671"/>
    </source>
</evidence>
<dbReference type="CDD" id="cd05819">
    <property type="entry name" value="NHL"/>
    <property type="match status" value="1"/>
</dbReference>
<feature type="region of interest" description="Disordered" evidence="2">
    <location>
        <begin position="1"/>
        <end position="43"/>
    </location>
</feature>
<gene>
    <name evidence="3" type="ORF">NAEGRDRAFT_76078</name>
</gene>
<dbReference type="GeneID" id="8862027"/>
<keyword evidence="1" id="KW-0677">Repeat</keyword>
<evidence type="ECO:0000256" key="1">
    <source>
        <dbReference type="ARBA" id="ARBA00022737"/>
    </source>
</evidence>
<dbReference type="eggNOG" id="KOG2177">
    <property type="taxonomic scope" value="Eukaryota"/>
</dbReference>
<dbReference type="GO" id="GO:0043161">
    <property type="term" value="P:proteasome-mediated ubiquitin-dependent protein catabolic process"/>
    <property type="evidence" value="ECO:0007669"/>
    <property type="project" value="TreeGrafter"/>
</dbReference>
<dbReference type="KEGG" id="ngr:NAEGRDRAFT_76078"/>
<organism evidence="4">
    <name type="scientific">Naegleria gruberi</name>
    <name type="common">Amoeba</name>
    <dbReference type="NCBI Taxonomy" id="5762"/>
    <lineage>
        <taxon>Eukaryota</taxon>
        <taxon>Discoba</taxon>
        <taxon>Heterolobosea</taxon>
        <taxon>Tetramitia</taxon>
        <taxon>Eutetramitia</taxon>
        <taxon>Vahlkampfiidae</taxon>
        <taxon>Naegleria</taxon>
    </lineage>
</organism>
<dbReference type="InterPro" id="IPR001258">
    <property type="entry name" value="NHL_repeat"/>
</dbReference>
<dbReference type="AlphaFoldDB" id="D2W3V4"/>
<dbReference type="OrthoDB" id="342730at2759"/>
<dbReference type="GO" id="GO:0008270">
    <property type="term" value="F:zinc ion binding"/>
    <property type="evidence" value="ECO:0007669"/>
    <property type="project" value="UniProtKB-KW"/>
</dbReference>
<dbReference type="Gene3D" id="2.120.10.30">
    <property type="entry name" value="TolB, C-terminal domain"/>
    <property type="match status" value="2"/>
</dbReference>
<feature type="compositionally biased region" description="Low complexity" evidence="2">
    <location>
        <begin position="24"/>
        <end position="43"/>
    </location>
</feature>
<dbReference type="OMA" id="HRVMICK"/>
<dbReference type="GO" id="GO:0000209">
    <property type="term" value="P:protein polyubiquitination"/>
    <property type="evidence" value="ECO:0007669"/>
    <property type="project" value="TreeGrafter"/>
</dbReference>
<name>D2W3V4_NAEGR</name>